<dbReference type="PANTHER" id="PTHR37422:SF23">
    <property type="entry name" value="TEICHURONIC ACID BIOSYNTHESIS PROTEIN TUAE"/>
    <property type="match status" value="1"/>
</dbReference>
<keyword evidence="4 5" id="KW-0472">Membrane</keyword>
<dbReference type="GO" id="GO:0016020">
    <property type="term" value="C:membrane"/>
    <property type="evidence" value="ECO:0007669"/>
    <property type="project" value="UniProtKB-SubCell"/>
</dbReference>
<evidence type="ECO:0000313" key="8">
    <source>
        <dbReference type="Proteomes" id="UP000500895"/>
    </source>
</evidence>
<evidence type="ECO:0000256" key="5">
    <source>
        <dbReference type="SAM" id="Phobius"/>
    </source>
</evidence>
<reference evidence="7 8" key="1">
    <citation type="journal article" date="2020" name="Int. J. Syst. Evol. Microbiol.">
        <title>Description and complete genome sequences of Bradyrhizobium symbiodeficiens sp. nov., a non-symbiotic bacterium associated with legumes native to Canada.</title>
        <authorList>
            <person name="Bromfield E.S.P."/>
            <person name="Cloutier S."/>
            <person name="Nguyen H.D.T."/>
        </authorList>
    </citation>
    <scope>NUCLEOTIDE SEQUENCE [LARGE SCALE GENOMIC DNA]</scope>
    <source>
        <strain evidence="7 8">101S1MB</strain>
    </source>
</reference>
<dbReference type="RefSeq" id="WP_210256941.1">
    <property type="nucleotide sequence ID" value="NZ_CP050066.2"/>
</dbReference>
<evidence type="ECO:0000313" key="7">
    <source>
        <dbReference type="EMBL" id="QIP10790.2"/>
    </source>
</evidence>
<keyword evidence="3 5" id="KW-1133">Transmembrane helix</keyword>
<dbReference type="InterPro" id="IPR051533">
    <property type="entry name" value="WaaL-like"/>
</dbReference>
<feature type="transmembrane region" description="Helical" evidence="5">
    <location>
        <begin position="127"/>
        <end position="147"/>
    </location>
</feature>
<dbReference type="AlphaFoldDB" id="A0A6G9AEB0"/>
<dbReference type="Proteomes" id="UP000500895">
    <property type="component" value="Chromosome"/>
</dbReference>
<feature type="transmembrane region" description="Helical" evidence="5">
    <location>
        <begin position="295"/>
        <end position="315"/>
    </location>
</feature>
<feature type="transmembrane region" description="Helical" evidence="5">
    <location>
        <begin position="159"/>
        <end position="177"/>
    </location>
</feature>
<dbReference type="InterPro" id="IPR007016">
    <property type="entry name" value="O-antigen_ligase-rel_domated"/>
</dbReference>
<keyword evidence="2 5" id="KW-0812">Transmembrane</keyword>
<sequence length="476" mass="51326">MASSQLTGAGRAPRRRDILGRVSAAIVYLALATPPFLFGSREATTIAAWCAILGIGLICAPVRRLQKNHLLLLGGLFFVALCFAFVLHEQLSDRPWIAPFNPIWDKASEVLGKHLAPSVSIVRGEPFFALGLPLANVLALTLGLIVGSDTDRARRGVKVMAWAGGGYALYGIFGLLLDPSHILWREKTAYIGSLTSTFINRNTAAAYFGSCAVVWLVLLMAAVRSRLPRGKVVWKRMPHNLLVHAGGDVLIRFAMLFVCLSAMFMTNSRGGVLISLTVLIVTFLAYFGRDLPRGPGIVGVFIGCIVGGLVLMQVLGGNIGRRLDLQGFSDEGRLSVYRSTLKIIADNPWFGTGLGTFDHVFPVYRSGDISMWGVWNVAHNTHLEFASEMGIPLTIVVGLAWTAAFVVLAAAARGRRRHMAVPLSAFGVALIALLHSSIDFPLQLAGYSIVVFALLGLGLSQAALRREDRGRPALTG</sequence>
<evidence type="ECO:0000259" key="6">
    <source>
        <dbReference type="Pfam" id="PF04932"/>
    </source>
</evidence>
<dbReference type="PANTHER" id="PTHR37422">
    <property type="entry name" value="TEICHURONIC ACID BIOSYNTHESIS PROTEIN TUAE"/>
    <property type="match status" value="1"/>
</dbReference>
<comment type="subcellular location">
    <subcellularLocation>
        <location evidence="1">Membrane</location>
        <topology evidence="1">Multi-pass membrane protein</topology>
    </subcellularLocation>
</comment>
<organism evidence="7 8">
    <name type="scientific">Bradyrhizobium symbiodeficiens</name>
    <dbReference type="NCBI Taxonomy" id="1404367"/>
    <lineage>
        <taxon>Bacteria</taxon>
        <taxon>Pseudomonadati</taxon>
        <taxon>Pseudomonadota</taxon>
        <taxon>Alphaproteobacteria</taxon>
        <taxon>Hyphomicrobiales</taxon>
        <taxon>Nitrobacteraceae</taxon>
        <taxon>Bradyrhizobium</taxon>
    </lineage>
</organism>
<evidence type="ECO:0000256" key="4">
    <source>
        <dbReference type="ARBA" id="ARBA00023136"/>
    </source>
</evidence>
<evidence type="ECO:0000256" key="2">
    <source>
        <dbReference type="ARBA" id="ARBA00022692"/>
    </source>
</evidence>
<evidence type="ECO:0000256" key="1">
    <source>
        <dbReference type="ARBA" id="ARBA00004141"/>
    </source>
</evidence>
<feature type="transmembrane region" description="Helical" evidence="5">
    <location>
        <begin position="69"/>
        <end position="87"/>
    </location>
</feature>
<keyword evidence="7" id="KW-0436">Ligase</keyword>
<feature type="transmembrane region" description="Helical" evidence="5">
    <location>
        <begin position="241"/>
        <end position="264"/>
    </location>
</feature>
<proteinExistence type="predicted"/>
<feature type="transmembrane region" description="Helical" evidence="5">
    <location>
        <begin position="389"/>
        <end position="412"/>
    </location>
</feature>
<dbReference type="GO" id="GO:0016874">
    <property type="term" value="F:ligase activity"/>
    <property type="evidence" value="ECO:0007669"/>
    <property type="project" value="UniProtKB-KW"/>
</dbReference>
<dbReference type="EMBL" id="CP050066">
    <property type="protein sequence ID" value="QIP10790.2"/>
    <property type="molecule type" value="Genomic_DNA"/>
</dbReference>
<dbReference type="Pfam" id="PF04932">
    <property type="entry name" value="Wzy_C"/>
    <property type="match status" value="1"/>
</dbReference>
<gene>
    <name evidence="7" type="ORF">HAV00_04440</name>
</gene>
<feature type="transmembrane region" description="Helical" evidence="5">
    <location>
        <begin position="204"/>
        <end position="221"/>
    </location>
</feature>
<feature type="domain" description="O-antigen ligase-related" evidence="6">
    <location>
        <begin position="255"/>
        <end position="396"/>
    </location>
</feature>
<feature type="transmembrane region" description="Helical" evidence="5">
    <location>
        <begin position="270"/>
        <end position="288"/>
    </location>
</feature>
<feature type="transmembrane region" description="Helical" evidence="5">
    <location>
        <begin position="43"/>
        <end position="62"/>
    </location>
</feature>
<evidence type="ECO:0000256" key="3">
    <source>
        <dbReference type="ARBA" id="ARBA00022989"/>
    </source>
</evidence>
<feature type="transmembrane region" description="Helical" evidence="5">
    <location>
        <begin position="444"/>
        <end position="464"/>
    </location>
</feature>
<accession>A0A6G9AEB0</accession>
<name>A0A6G9AEB0_9BRAD</name>
<feature type="transmembrane region" description="Helical" evidence="5">
    <location>
        <begin position="18"/>
        <end position="37"/>
    </location>
</feature>
<protein>
    <submittedName>
        <fullName evidence="7">O-antigen ligase family protein</fullName>
    </submittedName>
</protein>
<feature type="transmembrane region" description="Helical" evidence="5">
    <location>
        <begin position="419"/>
        <end position="438"/>
    </location>
</feature>